<comment type="caution">
    <text evidence="10">The sequence shown here is derived from an EMBL/GenBank/DDBJ whole genome shotgun (WGS) entry which is preliminary data.</text>
</comment>
<dbReference type="Pfam" id="PF13672">
    <property type="entry name" value="PP2C_2"/>
    <property type="match status" value="1"/>
</dbReference>
<evidence type="ECO:0000313" key="11">
    <source>
        <dbReference type="Proteomes" id="UP000624041"/>
    </source>
</evidence>
<dbReference type="InterPro" id="IPR001932">
    <property type="entry name" value="PPM-type_phosphatase-like_dom"/>
</dbReference>
<keyword evidence="6" id="KW-0464">Manganese</keyword>
<dbReference type="Proteomes" id="UP000624041">
    <property type="component" value="Unassembled WGS sequence"/>
</dbReference>
<feature type="domain" description="PPM-type phosphatase" evidence="9">
    <location>
        <begin position="2"/>
        <end position="242"/>
    </location>
</feature>
<dbReference type="InterPro" id="IPR015655">
    <property type="entry name" value="PP2C"/>
</dbReference>
<dbReference type="EMBL" id="BMOS01000001">
    <property type="protein sequence ID" value="GGN49477.1"/>
    <property type="molecule type" value="Genomic_DNA"/>
</dbReference>
<dbReference type="SMART" id="SM00332">
    <property type="entry name" value="PP2Cc"/>
    <property type="match status" value="1"/>
</dbReference>
<comment type="catalytic activity">
    <reaction evidence="8">
        <text>O-phospho-L-threonyl-[protein] + H2O = L-threonyl-[protein] + phosphate</text>
        <dbReference type="Rhea" id="RHEA:47004"/>
        <dbReference type="Rhea" id="RHEA-COMP:11060"/>
        <dbReference type="Rhea" id="RHEA-COMP:11605"/>
        <dbReference type="ChEBI" id="CHEBI:15377"/>
        <dbReference type="ChEBI" id="CHEBI:30013"/>
        <dbReference type="ChEBI" id="CHEBI:43474"/>
        <dbReference type="ChEBI" id="CHEBI:61977"/>
        <dbReference type="EC" id="3.1.3.16"/>
    </reaction>
</comment>
<dbReference type="GO" id="GO:0004722">
    <property type="term" value="F:protein serine/threonine phosphatase activity"/>
    <property type="evidence" value="ECO:0007669"/>
    <property type="project" value="UniProtKB-EC"/>
</dbReference>
<dbReference type="PANTHER" id="PTHR13832:SF860">
    <property type="entry name" value="PROTEIN PHOSPHATASE PHPP"/>
    <property type="match status" value="1"/>
</dbReference>
<dbReference type="CDD" id="cd00143">
    <property type="entry name" value="PP2Cc"/>
    <property type="match status" value="1"/>
</dbReference>
<evidence type="ECO:0000313" key="10">
    <source>
        <dbReference type="EMBL" id="GGN49477.1"/>
    </source>
</evidence>
<name>A0A917XS92_9BACI</name>
<comment type="catalytic activity">
    <reaction evidence="7">
        <text>O-phospho-L-seryl-[protein] + H2O = L-seryl-[protein] + phosphate</text>
        <dbReference type="Rhea" id="RHEA:20629"/>
        <dbReference type="Rhea" id="RHEA-COMP:9863"/>
        <dbReference type="Rhea" id="RHEA-COMP:11604"/>
        <dbReference type="ChEBI" id="CHEBI:15377"/>
        <dbReference type="ChEBI" id="CHEBI:29999"/>
        <dbReference type="ChEBI" id="CHEBI:43474"/>
        <dbReference type="ChEBI" id="CHEBI:83421"/>
        <dbReference type="EC" id="3.1.3.16"/>
    </reaction>
</comment>
<dbReference type="InterPro" id="IPR036457">
    <property type="entry name" value="PPM-type-like_dom_sf"/>
</dbReference>
<dbReference type="FunFam" id="3.60.40.10:FF:000002">
    <property type="entry name" value="Serine/threonine phosphatase stp"/>
    <property type="match status" value="1"/>
</dbReference>
<evidence type="ECO:0000256" key="7">
    <source>
        <dbReference type="ARBA" id="ARBA00047761"/>
    </source>
</evidence>
<evidence type="ECO:0000256" key="3">
    <source>
        <dbReference type="ARBA" id="ARBA00022723"/>
    </source>
</evidence>
<proteinExistence type="predicted"/>
<comment type="cofactor">
    <cofactor evidence="1">
        <name>Mn(2+)</name>
        <dbReference type="ChEBI" id="CHEBI:29035"/>
    </cofactor>
</comment>
<reference evidence="10" key="2">
    <citation type="submission" date="2020-09" db="EMBL/GenBank/DDBJ databases">
        <authorList>
            <person name="Sun Q."/>
            <person name="Ohkuma M."/>
        </authorList>
    </citation>
    <scope>NUCLEOTIDE SEQUENCE</scope>
    <source>
        <strain evidence="10">JCM 17251</strain>
    </source>
</reference>
<evidence type="ECO:0000259" key="9">
    <source>
        <dbReference type="PROSITE" id="PS51746"/>
    </source>
</evidence>
<evidence type="ECO:0000256" key="2">
    <source>
        <dbReference type="ARBA" id="ARBA00013081"/>
    </source>
</evidence>
<dbReference type="Gene3D" id="3.60.40.10">
    <property type="entry name" value="PPM-type phosphatase domain"/>
    <property type="match status" value="1"/>
</dbReference>
<keyword evidence="5" id="KW-0904">Protein phosphatase</keyword>
<accession>A0A917XS92</accession>
<sequence length="252" mass="27773">MEAYFITDVGKVRSHNEDSGGIFYNQANQVLAIVADGMGGHSAGEVASELATNFIQQKWEKEVQFQQATELEAWITETVKEANDVVYTEAKEQVELEGMGTTVVLAACTDEFITIAHIGDSRCYLYNDGKLKQLTEDHSLVNELLRAGQISPDDAAYHPRKNVLVRALGTEAMTECEIQTIGWEVEDKLLLCSDGLTNKLMDAEIEDILSKQAVLQEIGEEMIGLANERGGEDNISIALIHHEQAVRAGETE</sequence>
<evidence type="ECO:0000256" key="4">
    <source>
        <dbReference type="ARBA" id="ARBA00022801"/>
    </source>
</evidence>
<dbReference type="AlphaFoldDB" id="A0A917XS92"/>
<evidence type="ECO:0000256" key="5">
    <source>
        <dbReference type="ARBA" id="ARBA00022912"/>
    </source>
</evidence>
<dbReference type="GO" id="GO:0046872">
    <property type="term" value="F:metal ion binding"/>
    <property type="evidence" value="ECO:0007669"/>
    <property type="project" value="UniProtKB-KW"/>
</dbReference>
<evidence type="ECO:0000256" key="6">
    <source>
        <dbReference type="ARBA" id="ARBA00023211"/>
    </source>
</evidence>
<organism evidence="10 11">
    <name type="scientific">Oceanobacillus indicireducens</name>
    <dbReference type="NCBI Taxonomy" id="1004261"/>
    <lineage>
        <taxon>Bacteria</taxon>
        <taxon>Bacillati</taxon>
        <taxon>Bacillota</taxon>
        <taxon>Bacilli</taxon>
        <taxon>Bacillales</taxon>
        <taxon>Bacillaceae</taxon>
        <taxon>Oceanobacillus</taxon>
    </lineage>
</organism>
<dbReference type="SMART" id="SM00331">
    <property type="entry name" value="PP2C_SIG"/>
    <property type="match status" value="1"/>
</dbReference>
<dbReference type="PROSITE" id="PS51746">
    <property type="entry name" value="PPM_2"/>
    <property type="match status" value="1"/>
</dbReference>
<dbReference type="EC" id="3.1.3.16" evidence="2"/>
<protein>
    <recommendedName>
        <fullName evidence="2">protein-serine/threonine phosphatase</fullName>
        <ecNumber evidence="2">3.1.3.16</ecNumber>
    </recommendedName>
</protein>
<gene>
    <name evidence="10" type="ORF">GCM10007971_02090</name>
</gene>
<evidence type="ECO:0000256" key="1">
    <source>
        <dbReference type="ARBA" id="ARBA00001936"/>
    </source>
</evidence>
<dbReference type="PANTHER" id="PTHR13832">
    <property type="entry name" value="PROTEIN PHOSPHATASE 2C"/>
    <property type="match status" value="1"/>
</dbReference>
<dbReference type="NCBIfam" id="NF033484">
    <property type="entry name" value="Stp1_PP2C_phos"/>
    <property type="match status" value="1"/>
</dbReference>
<keyword evidence="3" id="KW-0479">Metal-binding</keyword>
<evidence type="ECO:0000256" key="8">
    <source>
        <dbReference type="ARBA" id="ARBA00048336"/>
    </source>
</evidence>
<dbReference type="RefSeq" id="WP_188855679.1">
    <property type="nucleotide sequence ID" value="NZ_BMOS01000001.1"/>
</dbReference>
<reference evidence="10" key="1">
    <citation type="journal article" date="2014" name="Int. J. Syst. Evol. Microbiol.">
        <title>Complete genome sequence of Corynebacterium casei LMG S-19264T (=DSM 44701T), isolated from a smear-ripened cheese.</title>
        <authorList>
            <consortium name="US DOE Joint Genome Institute (JGI-PGF)"/>
            <person name="Walter F."/>
            <person name="Albersmeier A."/>
            <person name="Kalinowski J."/>
            <person name="Ruckert C."/>
        </authorList>
    </citation>
    <scope>NUCLEOTIDE SEQUENCE</scope>
    <source>
        <strain evidence="10">JCM 17251</strain>
    </source>
</reference>
<keyword evidence="11" id="KW-1185">Reference proteome</keyword>
<keyword evidence="4" id="KW-0378">Hydrolase</keyword>
<dbReference type="SUPFAM" id="SSF81606">
    <property type="entry name" value="PP2C-like"/>
    <property type="match status" value="1"/>
</dbReference>